<protein>
    <recommendedName>
        <fullName evidence="3">Right handed beta helix domain-containing protein</fullName>
    </recommendedName>
</protein>
<evidence type="ECO:0008006" key="3">
    <source>
        <dbReference type="Google" id="ProtNLM"/>
    </source>
</evidence>
<gene>
    <name evidence="1" type="ORF">EZS28_008959</name>
</gene>
<comment type="caution">
    <text evidence="1">The sequence shown here is derived from an EMBL/GenBank/DDBJ whole genome shotgun (WGS) entry which is preliminary data.</text>
</comment>
<name>A0A5J4WKT4_9EUKA</name>
<evidence type="ECO:0000313" key="1">
    <source>
        <dbReference type="EMBL" id="KAA6395518.1"/>
    </source>
</evidence>
<dbReference type="InterPro" id="IPR011050">
    <property type="entry name" value="Pectin_lyase_fold/virulence"/>
</dbReference>
<dbReference type="AlphaFoldDB" id="A0A5J4WKT4"/>
<evidence type="ECO:0000313" key="2">
    <source>
        <dbReference type="Proteomes" id="UP000324800"/>
    </source>
</evidence>
<sequence>MNNTERPNNVPDNGKEETASHLFFLDRKTIEFTQSDSRITKTKSLPITYVEQNYSSTTVPLSLSSDQNGDSFIVSNCTFINCSNSQSSGGAIYSSISNGAIVSFDETQFIDCYCVNEGGAIFITVTSGSEVHFESCSMNNCFSAKNGGGLYILILSSYAETAAYLSNLYIQNCSCYWHGGGIYIDARDNVALSLIGEFMFDKCSSVGENFNGGGICIEMSNPQQSIHMEGDYTFFNCSSELQGGGMYIAANEQKPILINCNCLFQNCTSTSGGGMLISYWGSGDLTQLGGNFTFESCNAQLFGGGLFIESASNGFVQIDDFTFLECSSRSGGGIFWSLVKDSKQIINRGQFNYCYTTMYGGGISVQFSSNSELILNNSCLFFKCNCLGCGGAIYANINYNLPFQFNISDSAVYECLAEHNPYQAQYQSGFGGGIFLTGNGDYDPSTESLDFRGMNINLNFADYGGQSLYVVMPNLIQFCQSGIAGEYIKGNYSDKYSDYEEIEGIQADQITFNSLSLEQIEHISHLKLIRYQLAIINQP</sequence>
<proteinExistence type="predicted"/>
<dbReference type="Proteomes" id="UP000324800">
    <property type="component" value="Unassembled WGS sequence"/>
</dbReference>
<organism evidence="1 2">
    <name type="scientific">Streblomastix strix</name>
    <dbReference type="NCBI Taxonomy" id="222440"/>
    <lineage>
        <taxon>Eukaryota</taxon>
        <taxon>Metamonada</taxon>
        <taxon>Preaxostyla</taxon>
        <taxon>Oxymonadida</taxon>
        <taxon>Streblomastigidae</taxon>
        <taxon>Streblomastix</taxon>
    </lineage>
</organism>
<dbReference type="OrthoDB" id="421972at2759"/>
<reference evidence="1 2" key="1">
    <citation type="submission" date="2019-03" db="EMBL/GenBank/DDBJ databases">
        <title>Single cell metagenomics reveals metabolic interactions within the superorganism composed of flagellate Streblomastix strix and complex community of Bacteroidetes bacteria on its surface.</title>
        <authorList>
            <person name="Treitli S.C."/>
            <person name="Kolisko M."/>
            <person name="Husnik F."/>
            <person name="Keeling P."/>
            <person name="Hampl V."/>
        </authorList>
    </citation>
    <scope>NUCLEOTIDE SEQUENCE [LARGE SCALE GENOMIC DNA]</scope>
    <source>
        <strain evidence="1">ST1C</strain>
    </source>
</reference>
<accession>A0A5J4WKT4</accession>
<dbReference type="EMBL" id="SNRW01001664">
    <property type="protein sequence ID" value="KAA6395518.1"/>
    <property type="molecule type" value="Genomic_DNA"/>
</dbReference>
<dbReference type="SUPFAM" id="SSF51126">
    <property type="entry name" value="Pectin lyase-like"/>
    <property type="match status" value="2"/>
</dbReference>